<keyword evidence="3" id="KW-1185">Reference proteome</keyword>
<dbReference type="InterPro" id="IPR000210">
    <property type="entry name" value="BTB/POZ_dom"/>
</dbReference>
<dbReference type="AlphaFoldDB" id="A0A672KII1"/>
<protein>
    <recommendedName>
        <fullName evidence="1">BTB domain-containing protein</fullName>
    </recommendedName>
</protein>
<reference evidence="2" key="2">
    <citation type="submission" date="2025-09" db="UniProtKB">
        <authorList>
            <consortium name="Ensembl"/>
        </authorList>
    </citation>
    <scope>IDENTIFICATION</scope>
</reference>
<reference evidence="2" key="1">
    <citation type="submission" date="2025-08" db="UniProtKB">
        <authorList>
            <consortium name="Ensembl"/>
        </authorList>
    </citation>
    <scope>IDENTIFICATION</scope>
</reference>
<proteinExistence type="predicted"/>
<evidence type="ECO:0000313" key="2">
    <source>
        <dbReference type="Ensembl" id="ENSSGRP00000009403.1"/>
    </source>
</evidence>
<dbReference type="Gene3D" id="3.30.710.10">
    <property type="entry name" value="Potassium Channel Kv1.1, Chain A"/>
    <property type="match status" value="1"/>
</dbReference>
<dbReference type="Pfam" id="PF00651">
    <property type="entry name" value="BTB"/>
    <property type="match status" value="1"/>
</dbReference>
<name>A0A672KII1_SINGR</name>
<feature type="domain" description="BTB" evidence="1">
    <location>
        <begin position="27"/>
        <end position="115"/>
    </location>
</feature>
<evidence type="ECO:0000313" key="3">
    <source>
        <dbReference type="Proteomes" id="UP000472262"/>
    </source>
</evidence>
<organism evidence="2 3">
    <name type="scientific">Sinocyclocheilus grahami</name>
    <name type="common">Dianchi golden-line fish</name>
    <name type="synonym">Barbus grahami</name>
    <dbReference type="NCBI Taxonomy" id="75366"/>
    <lineage>
        <taxon>Eukaryota</taxon>
        <taxon>Metazoa</taxon>
        <taxon>Chordata</taxon>
        <taxon>Craniata</taxon>
        <taxon>Vertebrata</taxon>
        <taxon>Euteleostomi</taxon>
        <taxon>Actinopterygii</taxon>
        <taxon>Neopterygii</taxon>
        <taxon>Teleostei</taxon>
        <taxon>Ostariophysi</taxon>
        <taxon>Cypriniformes</taxon>
        <taxon>Cyprinidae</taxon>
        <taxon>Cyprininae</taxon>
        <taxon>Sinocyclocheilus</taxon>
    </lineage>
</organism>
<dbReference type="Ensembl" id="ENSSGRT00000010243.1">
    <property type="protein sequence ID" value="ENSSGRP00000009403.1"/>
    <property type="gene ID" value="ENSSGRG00000006346.1"/>
</dbReference>
<evidence type="ECO:0000259" key="1">
    <source>
        <dbReference type="Pfam" id="PF00651"/>
    </source>
</evidence>
<dbReference type="InParanoid" id="A0A672KII1"/>
<dbReference type="InterPro" id="IPR011333">
    <property type="entry name" value="SKP1/BTB/POZ_sf"/>
</dbReference>
<accession>A0A672KII1</accession>
<dbReference type="Proteomes" id="UP000472262">
    <property type="component" value="Unassembled WGS sequence"/>
</dbReference>
<sequence length="176" mass="19162">MNHCKGTIDKVTQVRSSRFWRSPEQILSTEDGLSLHVHSLVMAAVSSVIQQKLQERDGGEKEISLILGPEVNGSGLAAAVELAYTGAISNLNKENMTQIQTAAVSLGAQRVMELVKVEEDGGNKQEKRTKISAEEQMKVNLQSMQDLWAKRVGCDVELVAEGAVFFGKAPNTAKHD</sequence>
<dbReference type="SUPFAM" id="SSF54695">
    <property type="entry name" value="POZ domain"/>
    <property type="match status" value="1"/>
</dbReference>